<protein>
    <recommendedName>
        <fullName evidence="2">YCII-related domain-containing protein</fullName>
    </recommendedName>
</protein>
<dbReference type="Proteomes" id="UP000037136">
    <property type="component" value="Unassembled WGS sequence"/>
</dbReference>
<evidence type="ECO:0000313" key="3">
    <source>
        <dbReference type="EMBL" id="PFH60445.1"/>
    </source>
</evidence>
<proteinExistence type="predicted"/>
<dbReference type="InterPro" id="IPR011008">
    <property type="entry name" value="Dimeric_a/b-barrel"/>
</dbReference>
<accession>A0A2A9PG25</accession>
<feature type="region of interest" description="Disordered" evidence="1">
    <location>
        <begin position="1"/>
        <end position="34"/>
    </location>
</feature>
<dbReference type="Pfam" id="PF03795">
    <property type="entry name" value="YCII"/>
    <property type="match status" value="1"/>
</dbReference>
<dbReference type="Gene3D" id="3.30.70.1060">
    <property type="entry name" value="Dimeric alpha+beta barrel"/>
    <property type="match status" value="1"/>
</dbReference>
<feature type="domain" description="YCII-related" evidence="2">
    <location>
        <begin position="75"/>
        <end position="160"/>
    </location>
</feature>
<dbReference type="SUPFAM" id="SSF54909">
    <property type="entry name" value="Dimeric alpha+beta barrel"/>
    <property type="match status" value="1"/>
</dbReference>
<dbReference type="EMBL" id="LAZP02000128">
    <property type="protein sequence ID" value="PFH60445.1"/>
    <property type="molecule type" value="Genomic_DNA"/>
</dbReference>
<evidence type="ECO:0000259" key="2">
    <source>
        <dbReference type="Pfam" id="PF03795"/>
    </source>
</evidence>
<dbReference type="AlphaFoldDB" id="A0A2A9PG25"/>
<dbReference type="PANTHER" id="PTHR33606:SF3">
    <property type="entry name" value="PROTEIN YCII"/>
    <property type="match status" value="1"/>
</dbReference>
<organism evidence="3 4">
    <name type="scientific">Ophiocordyceps unilateralis</name>
    <name type="common">Zombie-ant fungus</name>
    <name type="synonym">Torrubia unilateralis</name>
    <dbReference type="NCBI Taxonomy" id="268505"/>
    <lineage>
        <taxon>Eukaryota</taxon>
        <taxon>Fungi</taxon>
        <taxon>Dikarya</taxon>
        <taxon>Ascomycota</taxon>
        <taxon>Pezizomycotina</taxon>
        <taxon>Sordariomycetes</taxon>
        <taxon>Hypocreomycetidae</taxon>
        <taxon>Hypocreales</taxon>
        <taxon>Ophiocordycipitaceae</taxon>
        <taxon>Ophiocordyceps</taxon>
    </lineage>
</organism>
<dbReference type="InterPro" id="IPR051807">
    <property type="entry name" value="Sec-metab_biosynth-assoc"/>
</dbReference>
<evidence type="ECO:0000313" key="4">
    <source>
        <dbReference type="Proteomes" id="UP000037136"/>
    </source>
</evidence>
<dbReference type="PANTHER" id="PTHR33606">
    <property type="entry name" value="PROTEIN YCII"/>
    <property type="match status" value="1"/>
</dbReference>
<keyword evidence="4" id="KW-1185">Reference proteome</keyword>
<name>A0A2A9PG25_OPHUN</name>
<comment type="caution">
    <text evidence="3">The sequence shown here is derived from an EMBL/GenBank/DDBJ whole genome shotgun (WGS) entry which is preliminary data.</text>
</comment>
<dbReference type="InterPro" id="IPR005545">
    <property type="entry name" value="YCII"/>
</dbReference>
<evidence type="ECO:0000256" key="1">
    <source>
        <dbReference type="SAM" id="MobiDB-lite"/>
    </source>
</evidence>
<dbReference type="OrthoDB" id="5519740at2759"/>
<gene>
    <name evidence="3" type="ORF">XA68_10920</name>
</gene>
<reference evidence="3 4" key="1">
    <citation type="journal article" date="2015" name="BMC Genomics">
        <title>Gene expression during zombie ant biting behavior reflects the complexity underlying fungal parasitic behavioral manipulation.</title>
        <authorList>
            <person name="de Bekker C."/>
            <person name="Ohm R.A."/>
            <person name="Loreto R.G."/>
            <person name="Sebastian A."/>
            <person name="Albert I."/>
            <person name="Merrow M."/>
            <person name="Brachmann A."/>
            <person name="Hughes D.P."/>
        </authorList>
    </citation>
    <scope>NUCLEOTIDE SEQUENCE [LARGE SCALE GENOMIC DNA]</scope>
    <source>
        <strain evidence="3 4">SC16a</strain>
    </source>
</reference>
<sequence length="177" mass="19508">MPNRRKPIPSPDEAQSGSLVVHSSPMPDVPSQKMPRDAVIPPPFLTMAIARRLLPSHLPRISLRAMASAPAKHEFLVIIPCKPGMQAKRQQVRPTHLQQIKPKVEAGIFKMGGPLLNSIPADNDPTNLHVAGSAIVCQAQSQDDVQRLLAEDIYATEGVWDLEKAQIFPFMCVFRNP</sequence>
<reference evidence="3 4" key="2">
    <citation type="journal article" date="2017" name="Sci. Rep.">
        <title>Ant-infecting Ophiocordyceps genomes reveal a high diversity of potential behavioral manipulation genes and a possible major role for enterotoxins.</title>
        <authorList>
            <person name="de Bekker C."/>
            <person name="Ohm R.A."/>
            <person name="Evans H.C."/>
            <person name="Brachmann A."/>
            <person name="Hughes D.P."/>
        </authorList>
    </citation>
    <scope>NUCLEOTIDE SEQUENCE [LARGE SCALE GENOMIC DNA]</scope>
    <source>
        <strain evidence="3 4">SC16a</strain>
    </source>
</reference>